<evidence type="ECO:0000256" key="3">
    <source>
        <dbReference type="ARBA" id="ARBA00006113"/>
    </source>
</evidence>
<dbReference type="Pfam" id="PF13442">
    <property type="entry name" value="Cytochrome_CBB3"/>
    <property type="match status" value="1"/>
</dbReference>
<comment type="function">
    <text evidence="20">C-type cytochrome. Part of the cbb3-type cytochrome c oxidase complex. FixP subunit is required for transferring electrons from donor cytochrome c via its heme groups to FixO subunit. From there, electrons are shuttled to the catalytic binuclear center of FixN subunit where oxygen reduction takes place. The complex also functions as a proton pump.</text>
</comment>
<evidence type="ECO:0000256" key="15">
    <source>
        <dbReference type="ARBA" id="ARBA00022989"/>
    </source>
</evidence>
<evidence type="ECO:0000256" key="6">
    <source>
        <dbReference type="ARBA" id="ARBA00022475"/>
    </source>
</evidence>
<dbReference type="GO" id="GO:0009055">
    <property type="term" value="F:electron transfer activity"/>
    <property type="evidence" value="ECO:0007669"/>
    <property type="project" value="InterPro"/>
</dbReference>
<evidence type="ECO:0000256" key="23">
    <source>
        <dbReference type="PIRSR" id="PIRSR000006-2"/>
    </source>
</evidence>
<evidence type="ECO:0000256" key="24">
    <source>
        <dbReference type="SAM" id="Phobius"/>
    </source>
</evidence>
<dbReference type="InterPro" id="IPR004678">
    <property type="entry name" value="Cyt_c_oxidase_cbb3_su3"/>
</dbReference>
<dbReference type="GO" id="GO:1902600">
    <property type="term" value="P:proton transmembrane transport"/>
    <property type="evidence" value="ECO:0007669"/>
    <property type="project" value="UniProtKB-KW"/>
</dbReference>
<accession>A0A7W9S469</accession>
<feature type="binding site" description="covalent" evidence="23">
    <location>
        <position position="124"/>
    </location>
    <ligand>
        <name>heme c</name>
        <dbReference type="ChEBI" id="CHEBI:61717"/>
        <label>1</label>
    </ligand>
</feature>
<dbReference type="InterPro" id="IPR036909">
    <property type="entry name" value="Cyt_c-like_dom_sf"/>
</dbReference>
<evidence type="ECO:0000256" key="7">
    <source>
        <dbReference type="ARBA" id="ARBA00022519"/>
    </source>
</evidence>
<comment type="caution">
    <text evidence="26">The sequence shown here is derived from an EMBL/GenBank/DDBJ whole genome shotgun (WGS) entry which is preliminary data.</text>
</comment>
<keyword evidence="5 21" id="KW-0813">Transport</keyword>
<dbReference type="NCBIfam" id="TIGR00782">
    <property type="entry name" value="ccoP"/>
    <property type="match status" value="1"/>
</dbReference>
<feature type="binding site" description="covalent" evidence="23">
    <location>
        <position position="223"/>
    </location>
    <ligand>
        <name>heme c</name>
        <dbReference type="ChEBI" id="CHEBI:61717"/>
        <label>2</label>
    </ligand>
</feature>
<keyword evidence="27" id="KW-1185">Reference proteome</keyword>
<dbReference type="PANTHER" id="PTHR33751:SF1">
    <property type="entry name" value="CBB3-TYPE CYTOCHROME C OXIDASE SUBUNIT FIXP"/>
    <property type="match status" value="1"/>
</dbReference>
<organism evidence="26 27">
    <name type="scientific">Aquamicrobium lusatiense</name>
    <dbReference type="NCBI Taxonomy" id="89772"/>
    <lineage>
        <taxon>Bacteria</taxon>
        <taxon>Pseudomonadati</taxon>
        <taxon>Pseudomonadota</taxon>
        <taxon>Alphaproteobacteria</taxon>
        <taxon>Hyphomicrobiales</taxon>
        <taxon>Phyllobacteriaceae</taxon>
        <taxon>Aquamicrobium</taxon>
    </lineage>
</organism>
<feature type="binding site" description="axial binding residue" evidence="22">
    <location>
        <position position="172"/>
    </location>
    <ligand>
        <name>heme c</name>
        <dbReference type="ChEBI" id="CHEBI:61717"/>
        <label>2</label>
    </ligand>
    <ligandPart>
        <name>Fe</name>
        <dbReference type="ChEBI" id="CHEBI:18248"/>
    </ligandPart>
</feature>
<evidence type="ECO:0000256" key="17">
    <source>
        <dbReference type="ARBA" id="ARBA00023004"/>
    </source>
</evidence>
<keyword evidence="16 21" id="KW-0560">Oxidoreductase</keyword>
<dbReference type="Proteomes" id="UP000533306">
    <property type="component" value="Unassembled WGS sequence"/>
</dbReference>
<dbReference type="GO" id="GO:0005886">
    <property type="term" value="C:plasma membrane"/>
    <property type="evidence" value="ECO:0007669"/>
    <property type="project" value="UniProtKB-SubCell"/>
</dbReference>
<evidence type="ECO:0000256" key="16">
    <source>
        <dbReference type="ARBA" id="ARBA00023002"/>
    </source>
</evidence>
<evidence type="ECO:0000256" key="18">
    <source>
        <dbReference type="ARBA" id="ARBA00023065"/>
    </source>
</evidence>
<keyword evidence="11 21" id="KW-0479">Metal-binding</keyword>
<feature type="binding site" description="axial binding residue" evidence="22">
    <location>
        <position position="265"/>
    </location>
    <ligand>
        <name>heme c</name>
        <dbReference type="ChEBI" id="CHEBI:61717"/>
        <label>1</label>
    </ligand>
    <ligandPart>
        <name>Fe</name>
        <dbReference type="ChEBI" id="CHEBI:18248"/>
    </ligandPart>
</feature>
<evidence type="ECO:0000256" key="21">
    <source>
        <dbReference type="PIRNR" id="PIRNR000006"/>
    </source>
</evidence>
<dbReference type="PANTHER" id="PTHR33751">
    <property type="entry name" value="CBB3-TYPE CYTOCHROME C OXIDASE SUBUNIT FIXP"/>
    <property type="match status" value="1"/>
</dbReference>
<evidence type="ECO:0000256" key="12">
    <source>
        <dbReference type="ARBA" id="ARBA00022737"/>
    </source>
</evidence>
<comment type="subunit">
    <text evidence="4">Component of the cbb3-type cytochrome c oxidase at least composed of FixN, FixO, FixQ and FixP.</text>
</comment>
<keyword evidence="15 24" id="KW-1133">Transmembrane helix</keyword>
<feature type="binding site" description="covalent" evidence="23">
    <location>
        <position position="121"/>
    </location>
    <ligand>
        <name>heme c</name>
        <dbReference type="ChEBI" id="CHEBI:61717"/>
        <label>1</label>
    </ligand>
</feature>
<keyword evidence="14 21" id="KW-0249">Electron transport</keyword>
<dbReference type="EMBL" id="JACHEU010000003">
    <property type="protein sequence ID" value="MBB6013797.1"/>
    <property type="molecule type" value="Genomic_DNA"/>
</dbReference>
<feature type="binding site" description="axial binding residue" evidence="22">
    <location>
        <position position="125"/>
    </location>
    <ligand>
        <name>heme c</name>
        <dbReference type="ChEBI" id="CHEBI:61717"/>
        <label>1</label>
    </ligand>
    <ligandPart>
        <name>Fe</name>
        <dbReference type="ChEBI" id="CHEBI:18248"/>
    </ligandPart>
</feature>
<keyword evidence="19 21" id="KW-0472">Membrane</keyword>
<dbReference type="PIRSF" id="PIRSF000006">
    <property type="entry name" value="Cbb3-Cox_fixP"/>
    <property type="match status" value="1"/>
</dbReference>
<evidence type="ECO:0000256" key="9">
    <source>
        <dbReference type="ARBA" id="ARBA00022660"/>
    </source>
</evidence>
<sequence length="294" mass="31777">MATERHDPITGRPTTGHEWNGIEELETPVPRVVFFFLIAGTLFAVGYWLLMPAWPLGWTYTKGLLGIDQRTVVTRQVEQAAVSRAVWADRIAGEDFAAIAADEELMRHVRDTGRTLFVDNCAVCHGVRGTGGPGFPNLAAGAWLWGGDPETIAETISVGINSTDDDTRISQMMAFGRDGVLEIGQVRAVAAYVRSLSGQQLGETDQARLPEGQEVFAANCAACHGEEGKGMAEAGAPDLTDENWIYGGDAQSVFTTIYSGRQGHMPHWQDRLSPVDIRILALYVGTLATDGGTQ</sequence>
<feature type="transmembrane region" description="Helical" evidence="24">
    <location>
        <begin position="32"/>
        <end position="50"/>
    </location>
</feature>
<evidence type="ECO:0000256" key="14">
    <source>
        <dbReference type="ARBA" id="ARBA00022982"/>
    </source>
</evidence>
<keyword evidence="13 21" id="KW-0375">Hydrogen ion transport</keyword>
<evidence type="ECO:0000256" key="22">
    <source>
        <dbReference type="PIRSR" id="PIRSR000006-1"/>
    </source>
</evidence>
<dbReference type="InterPro" id="IPR008168">
    <property type="entry name" value="Cyt_C_IC"/>
</dbReference>
<dbReference type="GO" id="GO:0005506">
    <property type="term" value="F:iron ion binding"/>
    <property type="evidence" value="ECO:0007669"/>
    <property type="project" value="InterPro"/>
</dbReference>
<reference evidence="26 27" key="1">
    <citation type="submission" date="2020-08" db="EMBL/GenBank/DDBJ databases">
        <title>Genomic Encyclopedia of Type Strains, Phase IV (KMG-IV): sequencing the most valuable type-strain genomes for metagenomic binning, comparative biology and taxonomic classification.</title>
        <authorList>
            <person name="Goeker M."/>
        </authorList>
    </citation>
    <scope>NUCLEOTIDE SEQUENCE [LARGE SCALE GENOMIC DNA]</scope>
    <source>
        <strain evidence="26 27">DSM 11099</strain>
    </source>
</reference>
<comment type="similarity">
    <text evidence="3 21">Belongs to the CcoP / FixP family.</text>
</comment>
<evidence type="ECO:0000256" key="20">
    <source>
        <dbReference type="ARBA" id="ARBA00025525"/>
    </source>
</evidence>
<evidence type="ECO:0000259" key="25">
    <source>
        <dbReference type="PROSITE" id="PS51007"/>
    </source>
</evidence>
<comment type="subcellular location">
    <subcellularLocation>
        <location evidence="1 21">Cell inner membrane</location>
    </subcellularLocation>
</comment>
<keyword evidence="6 21" id="KW-1003">Cell membrane</keyword>
<dbReference type="Pfam" id="PF14715">
    <property type="entry name" value="FixP_N"/>
    <property type="match status" value="1"/>
</dbReference>
<evidence type="ECO:0000256" key="5">
    <source>
        <dbReference type="ARBA" id="ARBA00022448"/>
    </source>
</evidence>
<dbReference type="PRINTS" id="PR00605">
    <property type="entry name" value="CYTCHROMECIC"/>
</dbReference>
<dbReference type="UniPathway" id="UPA00705"/>
<name>A0A7W9S469_9HYPH</name>
<evidence type="ECO:0000256" key="11">
    <source>
        <dbReference type="ARBA" id="ARBA00022723"/>
    </source>
</evidence>
<dbReference type="AlphaFoldDB" id="A0A7W9S469"/>
<keyword evidence="17 21" id="KW-0408">Iron</keyword>
<evidence type="ECO:0000256" key="13">
    <source>
        <dbReference type="ARBA" id="ARBA00022781"/>
    </source>
</evidence>
<comment type="pathway">
    <text evidence="2 21">Energy metabolism; oxidative phosphorylation.</text>
</comment>
<dbReference type="InterPro" id="IPR032858">
    <property type="entry name" value="CcoP_N"/>
</dbReference>
<keyword evidence="7 21" id="KW-0997">Cell inner membrane</keyword>
<keyword evidence="10 24" id="KW-0812">Transmembrane</keyword>
<dbReference type="InterPro" id="IPR038414">
    <property type="entry name" value="CcoP_N_sf"/>
</dbReference>
<feature type="binding site" description="covalent" evidence="23">
    <location>
        <position position="220"/>
    </location>
    <ligand>
        <name>heme c</name>
        <dbReference type="ChEBI" id="CHEBI:61717"/>
        <label>2</label>
    </ligand>
</feature>
<proteinExistence type="inferred from homology"/>
<dbReference type="Gene3D" id="6.10.280.130">
    <property type="match status" value="1"/>
</dbReference>
<keyword evidence="12" id="KW-0677">Repeat</keyword>
<dbReference type="GO" id="GO:0006119">
    <property type="term" value="P:oxidative phosphorylation"/>
    <property type="evidence" value="ECO:0007669"/>
    <property type="project" value="UniProtKB-UniPathway"/>
</dbReference>
<dbReference type="GO" id="GO:0020037">
    <property type="term" value="F:heme binding"/>
    <property type="evidence" value="ECO:0007669"/>
    <property type="project" value="InterPro"/>
</dbReference>
<evidence type="ECO:0000256" key="10">
    <source>
        <dbReference type="ARBA" id="ARBA00022692"/>
    </source>
</evidence>
<evidence type="ECO:0000313" key="27">
    <source>
        <dbReference type="Proteomes" id="UP000533306"/>
    </source>
</evidence>
<keyword evidence="8 21" id="KW-0349">Heme</keyword>
<gene>
    <name evidence="26" type="ORF">HNR59_003191</name>
</gene>
<evidence type="ECO:0000256" key="4">
    <source>
        <dbReference type="ARBA" id="ARBA00011203"/>
    </source>
</evidence>
<evidence type="ECO:0000256" key="8">
    <source>
        <dbReference type="ARBA" id="ARBA00022617"/>
    </source>
</evidence>
<dbReference type="PROSITE" id="PS51007">
    <property type="entry name" value="CYTC"/>
    <property type="match status" value="2"/>
</dbReference>
<dbReference type="Pfam" id="PF00034">
    <property type="entry name" value="Cytochrom_C"/>
    <property type="match status" value="1"/>
</dbReference>
<dbReference type="SUPFAM" id="SSF46626">
    <property type="entry name" value="Cytochrome c"/>
    <property type="match status" value="2"/>
</dbReference>
<evidence type="ECO:0000256" key="2">
    <source>
        <dbReference type="ARBA" id="ARBA00004673"/>
    </source>
</evidence>
<evidence type="ECO:0000313" key="26">
    <source>
        <dbReference type="EMBL" id="MBB6013797.1"/>
    </source>
</evidence>
<dbReference type="RefSeq" id="WP_183831996.1">
    <property type="nucleotide sequence ID" value="NZ_JACHEU010000003.1"/>
</dbReference>
<evidence type="ECO:0000256" key="1">
    <source>
        <dbReference type="ARBA" id="ARBA00004533"/>
    </source>
</evidence>
<keyword evidence="18 21" id="KW-0406">Ion transport</keyword>
<dbReference type="Gene3D" id="1.10.760.10">
    <property type="entry name" value="Cytochrome c-like domain"/>
    <property type="match status" value="2"/>
</dbReference>
<dbReference type="GO" id="GO:0016491">
    <property type="term" value="F:oxidoreductase activity"/>
    <property type="evidence" value="ECO:0007669"/>
    <property type="project" value="UniProtKB-KW"/>
</dbReference>
<comment type="cofactor">
    <cofactor evidence="21 23">
        <name>heme c</name>
        <dbReference type="ChEBI" id="CHEBI:61717"/>
    </cofactor>
    <text evidence="21 23">Binds 2 heme C groups per subunit.</text>
</comment>
<protein>
    <recommendedName>
        <fullName evidence="21">Cbb3-type cytochrome c oxidase subunit</fullName>
    </recommendedName>
</protein>
<evidence type="ECO:0000256" key="19">
    <source>
        <dbReference type="ARBA" id="ARBA00023136"/>
    </source>
</evidence>
<feature type="domain" description="Cytochrome c" evidence="25">
    <location>
        <begin position="108"/>
        <end position="197"/>
    </location>
</feature>
<feature type="binding site" description="axial binding residue" evidence="22">
    <location>
        <position position="224"/>
    </location>
    <ligand>
        <name>heme c</name>
        <dbReference type="ChEBI" id="CHEBI:61717"/>
        <label>2</label>
    </ligand>
    <ligandPart>
        <name>Fe</name>
        <dbReference type="ChEBI" id="CHEBI:18248"/>
    </ligandPart>
</feature>
<dbReference type="InterPro" id="IPR050597">
    <property type="entry name" value="Cytochrome_c_Oxidase_Subunit"/>
</dbReference>
<feature type="domain" description="Cytochrome c" evidence="25">
    <location>
        <begin position="207"/>
        <end position="288"/>
    </location>
</feature>
<keyword evidence="9 21" id="KW-0679">Respiratory chain</keyword>
<dbReference type="InterPro" id="IPR009056">
    <property type="entry name" value="Cyt_c-like_dom"/>
</dbReference>